<evidence type="ECO:0000313" key="1">
    <source>
        <dbReference type="Proteomes" id="UP000095286"/>
    </source>
</evidence>
<reference evidence="2" key="1">
    <citation type="submission" date="2016-11" db="UniProtKB">
        <authorList>
            <consortium name="WormBaseParasite"/>
        </authorList>
    </citation>
    <scope>IDENTIFICATION</scope>
    <source>
        <strain evidence="2">KR3021</strain>
    </source>
</reference>
<sequence>MTACVQPIWQDLLREKVGSYVDTMVIDEEGKWKFGLTDQVVLAVESIFKSRAHFDIFDDGSSSDEDVSQLVKQPNEVVLPAAMNESGKGEQSESVNEIVQALIKGTLKPRELEAKCGATSAVANRRSYMEHKTGKSLSNLPSSDYDYEIVKGACCENVIGYVPVPVGVAGPLKINNESIYVPLATTEGALVASTNRGCKAITDSGGVSVFVNEDGMTRAPVVEFKNVRNAVEFERWVKIAENYREVKKIFDETSRYARLSKMDCDVLGRYVHIRFKASTGDAMGMNMISKAVEAAMTFLKCIFQDLNMLSLSGNQCVDKKSSALNWIDGRGKSVIAEATIPASIIQSVLKTNVDSMVKLTNAKLHIGTSATITIGGWNAHAANIVTAIFLATGQDAAQIVSSSMCLTQMEKINNGDLYITCTMKCLEVGTVGGGTILAPQKNMLDFLACAGSNIQNPGENSRRLAQIICGTVLAGELSLMAAQCTGDLVKSHLIHNRSNINLLAPADNSARVESNTNNHYLDSTLDQVGSERNRERVNRSFMLQKKGTRGTLNSCHNLL</sequence>
<protein>
    <submittedName>
        <fullName evidence="2">3-hydroxy-3-methylglutaryl coenzyme A reductase</fullName>
    </submittedName>
</protein>
<evidence type="ECO:0000313" key="2">
    <source>
        <dbReference type="WBParaSite" id="RSKR_0000890600.1"/>
    </source>
</evidence>
<accession>A0AC35UAS9</accession>
<proteinExistence type="predicted"/>
<organism evidence="1 2">
    <name type="scientific">Rhabditophanes sp. KR3021</name>
    <dbReference type="NCBI Taxonomy" id="114890"/>
    <lineage>
        <taxon>Eukaryota</taxon>
        <taxon>Metazoa</taxon>
        <taxon>Ecdysozoa</taxon>
        <taxon>Nematoda</taxon>
        <taxon>Chromadorea</taxon>
        <taxon>Rhabditida</taxon>
        <taxon>Tylenchina</taxon>
        <taxon>Panagrolaimomorpha</taxon>
        <taxon>Strongyloidoidea</taxon>
        <taxon>Alloionematidae</taxon>
        <taxon>Rhabditophanes</taxon>
    </lineage>
</organism>
<name>A0AC35UAS9_9BILA</name>
<dbReference type="Proteomes" id="UP000095286">
    <property type="component" value="Unplaced"/>
</dbReference>
<dbReference type="WBParaSite" id="RSKR_0000890600.1">
    <property type="protein sequence ID" value="RSKR_0000890600.1"/>
    <property type="gene ID" value="RSKR_0000890600"/>
</dbReference>